<keyword evidence="5" id="KW-1185">Reference proteome</keyword>
<evidence type="ECO:0000256" key="2">
    <source>
        <dbReference type="ARBA" id="ARBA00022737"/>
    </source>
</evidence>
<name>A0A6G1Q1M3_CHAAH</name>
<feature type="domain" description="BTB" evidence="3">
    <location>
        <begin position="18"/>
        <end position="84"/>
    </location>
</feature>
<dbReference type="InterPro" id="IPR011333">
    <property type="entry name" value="SKP1/BTB/POZ_sf"/>
</dbReference>
<evidence type="ECO:0000259" key="3">
    <source>
        <dbReference type="PROSITE" id="PS50097"/>
    </source>
</evidence>
<dbReference type="FunFam" id="1.25.40.420:FF:000001">
    <property type="entry name" value="Kelch-like family member 12"/>
    <property type="match status" value="1"/>
</dbReference>
<dbReference type="PANTHER" id="PTHR24412:SF172">
    <property type="entry name" value="KELCH-LIKE PROTEIN 10"/>
    <property type="match status" value="1"/>
</dbReference>
<dbReference type="PANTHER" id="PTHR24412">
    <property type="entry name" value="KELCH PROTEIN"/>
    <property type="match status" value="1"/>
</dbReference>
<dbReference type="InterPro" id="IPR015915">
    <property type="entry name" value="Kelch-typ_b-propeller"/>
</dbReference>
<dbReference type="SMART" id="SM00612">
    <property type="entry name" value="Kelch"/>
    <property type="match status" value="6"/>
</dbReference>
<organism evidence="4 5">
    <name type="scientific">Channa argus</name>
    <name type="common">Northern snakehead</name>
    <name type="synonym">Ophicephalus argus</name>
    <dbReference type="NCBI Taxonomy" id="215402"/>
    <lineage>
        <taxon>Eukaryota</taxon>
        <taxon>Metazoa</taxon>
        <taxon>Chordata</taxon>
        <taxon>Craniata</taxon>
        <taxon>Vertebrata</taxon>
        <taxon>Euteleostomi</taxon>
        <taxon>Actinopterygii</taxon>
        <taxon>Neopterygii</taxon>
        <taxon>Teleostei</taxon>
        <taxon>Neoteleostei</taxon>
        <taxon>Acanthomorphata</taxon>
        <taxon>Anabantaria</taxon>
        <taxon>Anabantiformes</taxon>
        <taxon>Channoidei</taxon>
        <taxon>Channidae</taxon>
        <taxon>Channa</taxon>
    </lineage>
</organism>
<dbReference type="Gene3D" id="3.30.710.10">
    <property type="entry name" value="Potassium Channel Kv1.1, Chain A"/>
    <property type="match status" value="1"/>
</dbReference>
<dbReference type="Pfam" id="PF07707">
    <property type="entry name" value="BACK"/>
    <property type="match status" value="1"/>
</dbReference>
<reference evidence="4 5" key="1">
    <citation type="submission" date="2019-02" db="EMBL/GenBank/DDBJ databases">
        <title>Opniocepnalus argus genome.</title>
        <authorList>
            <person name="Zhou C."/>
            <person name="Xiao S."/>
        </authorList>
    </citation>
    <scope>NUCLEOTIDE SEQUENCE [LARGE SCALE GENOMIC DNA]</scope>
    <source>
        <strain evidence="4">OARG1902GOOAL</strain>
        <tissue evidence="4">Muscle</tissue>
    </source>
</reference>
<dbReference type="EMBL" id="CM015723">
    <property type="protein sequence ID" value="KAF3696501.1"/>
    <property type="molecule type" value="Genomic_DNA"/>
</dbReference>
<dbReference type="SMART" id="SM00225">
    <property type="entry name" value="BTB"/>
    <property type="match status" value="1"/>
</dbReference>
<proteinExistence type="predicted"/>
<dbReference type="PIRSF" id="PIRSF037037">
    <property type="entry name" value="Kelch-like_protein_gigaxonin"/>
    <property type="match status" value="1"/>
</dbReference>
<reference evidence="5" key="2">
    <citation type="submission" date="2019-02" db="EMBL/GenBank/DDBJ databases">
        <title>Opniocepnalus argus Var Kimnra genome.</title>
        <authorList>
            <person name="Zhou C."/>
            <person name="Xiao S."/>
        </authorList>
    </citation>
    <scope>NUCLEOTIDE SEQUENCE [LARGE SCALE GENOMIC DNA]</scope>
</reference>
<dbReference type="Pfam" id="PF01344">
    <property type="entry name" value="Kelch_1"/>
    <property type="match status" value="5"/>
</dbReference>
<dbReference type="Proteomes" id="UP000503349">
    <property type="component" value="Chromosome 12"/>
</dbReference>
<dbReference type="AlphaFoldDB" id="A0A6G1Q1M3"/>
<gene>
    <name evidence="4" type="ORF">EXN66_Car012179</name>
</gene>
<sequence length="577" mass="64970">MSRSSSVYNELRVEKQLCDAVIRVDNTEFHVHKVILCNCSTFFRALFNSRSSPDNQLFEIPNVSAEVMKLIIEFAYTSFVPVTQDNVHELFVTADRFKVTGIIEVCSDFLEEQLTPLNCIDVWRMTDNCYHPEMKNKAFQFLLNHFEEVASTSEDFLLLSAQKLGEIIESDQLIVKTEKIVFEAILRWVNYSTEERREHISLLLSKVRLALMPPEYIMKSVDNNEVIRSSAECRTLFRRAMENMLDMRTKNLSNSVVCYPLAHPRLPAAVLLAIGGKSDKTPTNGIESYDVCANCWVKITSTELTPRAYHGTVFLDGSVYCVGGTDNVQQFSTVQRLDLGTHTWQEVAPMHSRRCYVCVTVLDGYIYAMGGYDGHSRRSTAERYKPRNNQWTLIASMNANRSGAGCTTLHGKIYICGGFNGHEFLSTAECYTPETNQWTMITPMGSRRSSVGVVAYAGYVFAVGGFDGTTRLRTAEAYNPDTDTWSEMPSMVKCRSNFGVAVMDDRLFVVGGYNSFSTSVGVECYNIGAEHWSYVPDMKTSRYALSCCVVYGLTNTAEYAAPRPSLQVSEVEEDKVV</sequence>
<dbReference type="Pfam" id="PF00651">
    <property type="entry name" value="BTB"/>
    <property type="match status" value="1"/>
</dbReference>
<dbReference type="OrthoDB" id="191037at2759"/>
<evidence type="ECO:0000313" key="4">
    <source>
        <dbReference type="EMBL" id="KAF3696501.1"/>
    </source>
</evidence>
<dbReference type="Gene3D" id="2.120.10.80">
    <property type="entry name" value="Kelch-type beta propeller"/>
    <property type="match status" value="2"/>
</dbReference>
<dbReference type="InterPro" id="IPR011705">
    <property type="entry name" value="BACK"/>
</dbReference>
<keyword evidence="2" id="KW-0677">Repeat</keyword>
<dbReference type="InterPro" id="IPR000210">
    <property type="entry name" value="BTB/POZ_dom"/>
</dbReference>
<dbReference type="InterPro" id="IPR017096">
    <property type="entry name" value="BTB-kelch_protein"/>
</dbReference>
<accession>A0A6G1Q1M3</accession>
<evidence type="ECO:0000313" key="5">
    <source>
        <dbReference type="Proteomes" id="UP000503349"/>
    </source>
</evidence>
<dbReference type="Gene3D" id="1.25.40.420">
    <property type="match status" value="1"/>
</dbReference>
<protein>
    <submittedName>
        <fullName evidence="4">Kelch-like protein 10</fullName>
    </submittedName>
</protein>
<keyword evidence="1" id="KW-0880">Kelch repeat</keyword>
<dbReference type="SUPFAM" id="SSF54695">
    <property type="entry name" value="POZ domain"/>
    <property type="match status" value="1"/>
</dbReference>
<dbReference type="PRINTS" id="PR00501">
    <property type="entry name" value="KELCHREPEAT"/>
</dbReference>
<dbReference type="SUPFAM" id="SSF117281">
    <property type="entry name" value="Kelch motif"/>
    <property type="match status" value="1"/>
</dbReference>
<dbReference type="PROSITE" id="PS50097">
    <property type="entry name" value="BTB"/>
    <property type="match status" value="1"/>
</dbReference>
<evidence type="ECO:0000256" key="1">
    <source>
        <dbReference type="ARBA" id="ARBA00022441"/>
    </source>
</evidence>
<dbReference type="SMART" id="SM00875">
    <property type="entry name" value="BACK"/>
    <property type="match status" value="1"/>
</dbReference>
<dbReference type="InterPro" id="IPR006652">
    <property type="entry name" value="Kelch_1"/>
</dbReference>